<dbReference type="Gene3D" id="3.80.10.10">
    <property type="entry name" value="Ribonuclease Inhibitor"/>
    <property type="match status" value="1"/>
</dbReference>
<evidence type="ECO:0000313" key="1">
    <source>
        <dbReference type="EMBL" id="GLB35690.1"/>
    </source>
</evidence>
<accession>A0A9P3PGS8</accession>
<dbReference type="AlphaFoldDB" id="A0A9P3PGS8"/>
<dbReference type="InterPro" id="IPR032675">
    <property type="entry name" value="LRR_dom_sf"/>
</dbReference>
<keyword evidence="2" id="KW-1185">Reference proteome</keyword>
<dbReference type="Proteomes" id="UP001063166">
    <property type="component" value="Unassembled WGS sequence"/>
</dbReference>
<evidence type="ECO:0000313" key="2">
    <source>
        <dbReference type="Proteomes" id="UP001063166"/>
    </source>
</evidence>
<protein>
    <submittedName>
        <fullName evidence="1">Uncharacterized protein</fullName>
    </submittedName>
</protein>
<dbReference type="SUPFAM" id="SSF52047">
    <property type="entry name" value="RNI-like"/>
    <property type="match status" value="1"/>
</dbReference>
<gene>
    <name evidence="1" type="ORF">LshimejAT787_0212550</name>
</gene>
<dbReference type="EMBL" id="BRPK01000002">
    <property type="protein sequence ID" value="GLB35690.1"/>
    <property type="molecule type" value="Genomic_DNA"/>
</dbReference>
<organism evidence="1 2">
    <name type="scientific">Lyophyllum shimeji</name>
    <name type="common">Hon-shimeji</name>
    <name type="synonym">Tricholoma shimeji</name>
    <dbReference type="NCBI Taxonomy" id="47721"/>
    <lineage>
        <taxon>Eukaryota</taxon>
        <taxon>Fungi</taxon>
        <taxon>Dikarya</taxon>
        <taxon>Basidiomycota</taxon>
        <taxon>Agaricomycotina</taxon>
        <taxon>Agaricomycetes</taxon>
        <taxon>Agaricomycetidae</taxon>
        <taxon>Agaricales</taxon>
        <taxon>Tricholomatineae</taxon>
        <taxon>Lyophyllaceae</taxon>
        <taxon>Lyophyllum</taxon>
    </lineage>
</organism>
<sequence length="220" mass="24718">MFNLPLHQLQELHLLHFTLWSEELSSMLGRCQNLEACTLFVTKDYHSSTGGPPAFATAIPGVRSLTLYNAKNFDYDNSRKWAQAQFNALTSRSCFALRTLSTSTHINNVDIESVLGEMPSLVELDVLEGEPISDSTLRLLCRGLLGPKLEVLKCAVEPGMLSDFLDMLDCRYVPKKSRAVYRGLRSVVIRCSKNTAGYTEVCERLQELKHSGRDVAVRYQ</sequence>
<proteinExistence type="predicted"/>
<dbReference type="OrthoDB" id="3221235at2759"/>
<name>A0A9P3PGS8_LYOSH</name>
<reference evidence="1" key="1">
    <citation type="submission" date="2022-07" db="EMBL/GenBank/DDBJ databases">
        <title>The genome of Lyophyllum shimeji provides insight into the initial evolution of ectomycorrhizal fungal genome.</title>
        <authorList>
            <person name="Kobayashi Y."/>
            <person name="Shibata T."/>
            <person name="Hirakawa H."/>
            <person name="Shigenobu S."/>
            <person name="Nishiyama T."/>
            <person name="Yamada A."/>
            <person name="Hasebe M."/>
            <person name="Kawaguchi M."/>
        </authorList>
    </citation>
    <scope>NUCLEOTIDE SEQUENCE</scope>
    <source>
        <strain evidence="1">AT787</strain>
    </source>
</reference>
<comment type="caution">
    <text evidence="1">The sequence shown here is derived from an EMBL/GenBank/DDBJ whole genome shotgun (WGS) entry which is preliminary data.</text>
</comment>